<proteinExistence type="predicted"/>
<feature type="non-terminal residue" evidence="1">
    <location>
        <position position="1"/>
    </location>
</feature>
<dbReference type="AlphaFoldDB" id="A0A383E4N5"/>
<gene>
    <name evidence="1" type="ORF">METZ01_LOCUS504189</name>
</gene>
<sequence length="25" mass="3188">RHWEGLEEDWEEFNRKGNIEEDNKK</sequence>
<protein>
    <submittedName>
        <fullName evidence="1">Uncharacterized protein</fullName>
    </submittedName>
</protein>
<evidence type="ECO:0000313" key="1">
    <source>
        <dbReference type="EMBL" id="SVE51335.1"/>
    </source>
</evidence>
<reference evidence="1" key="1">
    <citation type="submission" date="2018-05" db="EMBL/GenBank/DDBJ databases">
        <authorList>
            <person name="Lanie J.A."/>
            <person name="Ng W.-L."/>
            <person name="Kazmierczak K.M."/>
            <person name="Andrzejewski T.M."/>
            <person name="Davidsen T.M."/>
            <person name="Wayne K.J."/>
            <person name="Tettelin H."/>
            <person name="Glass J.I."/>
            <person name="Rusch D."/>
            <person name="Podicherti R."/>
            <person name="Tsui H.-C.T."/>
            <person name="Winkler M.E."/>
        </authorList>
    </citation>
    <scope>NUCLEOTIDE SEQUENCE</scope>
</reference>
<name>A0A383E4N5_9ZZZZ</name>
<accession>A0A383E4N5</accession>
<dbReference type="EMBL" id="UINC01222518">
    <property type="protein sequence ID" value="SVE51335.1"/>
    <property type="molecule type" value="Genomic_DNA"/>
</dbReference>
<organism evidence="1">
    <name type="scientific">marine metagenome</name>
    <dbReference type="NCBI Taxonomy" id="408172"/>
    <lineage>
        <taxon>unclassified sequences</taxon>
        <taxon>metagenomes</taxon>
        <taxon>ecological metagenomes</taxon>
    </lineage>
</organism>